<keyword evidence="1" id="KW-0812">Transmembrane</keyword>
<reference evidence="2 3" key="1">
    <citation type="journal article" date="2016" name="Int. J. Syst. Evol. Microbiol.">
        <title>Desulfotomaculum ferrireducens sp. nov., a moderately thermophilic sulfate-reducing and dissimilatory Fe(III)-reducing bacterium isolated from compost.</title>
        <authorList>
            <person name="Yang G."/>
            <person name="Guo J."/>
            <person name="Zhuang L."/>
            <person name="Yuan Y."/>
            <person name="Zhou S."/>
        </authorList>
    </citation>
    <scope>NUCLEOTIDE SEQUENCE [LARGE SCALE GENOMIC DNA]</scope>
    <source>
        <strain evidence="2 3">GSS09</strain>
    </source>
</reference>
<proteinExistence type="predicted"/>
<protein>
    <submittedName>
        <fullName evidence="2">Uncharacterized protein</fullName>
    </submittedName>
</protein>
<evidence type="ECO:0000313" key="2">
    <source>
        <dbReference type="EMBL" id="AQS59187.1"/>
    </source>
</evidence>
<dbReference type="OrthoDB" id="9852067at2"/>
<dbReference type="Proteomes" id="UP000189464">
    <property type="component" value="Chromosome"/>
</dbReference>
<sequence>MLATVLISLGFLFLIGLIMIKGSYERLNNQDIPPVYQHPTVNFILRLSIFLFIGYAGFFIFYDWKLFLVLLVVGILTARFTTVVFWDVVFGALFGDKNARVNVTKKRKPKKR</sequence>
<dbReference type="AlphaFoldDB" id="A0A1S6IWN9"/>
<evidence type="ECO:0000313" key="3">
    <source>
        <dbReference type="Proteomes" id="UP000189464"/>
    </source>
</evidence>
<organism evidence="2 3">
    <name type="scientific">Desulforamulus ferrireducens</name>
    <dbReference type="NCBI Taxonomy" id="1833852"/>
    <lineage>
        <taxon>Bacteria</taxon>
        <taxon>Bacillati</taxon>
        <taxon>Bacillota</taxon>
        <taxon>Clostridia</taxon>
        <taxon>Eubacteriales</taxon>
        <taxon>Peptococcaceae</taxon>
        <taxon>Desulforamulus</taxon>
    </lineage>
</organism>
<keyword evidence="3" id="KW-1185">Reference proteome</keyword>
<feature type="transmembrane region" description="Helical" evidence="1">
    <location>
        <begin position="68"/>
        <end position="95"/>
    </location>
</feature>
<dbReference type="EMBL" id="CP019698">
    <property type="protein sequence ID" value="AQS59187.1"/>
    <property type="molecule type" value="Genomic_DNA"/>
</dbReference>
<evidence type="ECO:0000256" key="1">
    <source>
        <dbReference type="SAM" id="Phobius"/>
    </source>
</evidence>
<dbReference type="RefSeq" id="WP_077714256.1">
    <property type="nucleotide sequence ID" value="NZ_CP019698.1"/>
</dbReference>
<keyword evidence="1" id="KW-0472">Membrane</keyword>
<gene>
    <name evidence="2" type="ORF">B0537_08915</name>
</gene>
<feature type="transmembrane region" description="Helical" evidence="1">
    <location>
        <begin position="6"/>
        <end position="24"/>
    </location>
</feature>
<dbReference type="KEGG" id="dfg:B0537_08915"/>
<dbReference type="STRING" id="1833852.B0537_08915"/>
<accession>A0A1S6IWN9</accession>
<feature type="transmembrane region" description="Helical" evidence="1">
    <location>
        <begin position="44"/>
        <end position="62"/>
    </location>
</feature>
<keyword evidence="1" id="KW-1133">Transmembrane helix</keyword>
<name>A0A1S6IWN9_9FIRM</name>